<dbReference type="GO" id="GO:0003735">
    <property type="term" value="F:structural constituent of ribosome"/>
    <property type="evidence" value="ECO:0007669"/>
    <property type="project" value="InterPro"/>
</dbReference>
<dbReference type="NCBIfam" id="NF003142">
    <property type="entry name" value="PRK04057.1"/>
    <property type="match status" value="1"/>
</dbReference>
<comment type="similarity">
    <text evidence="3 4">Belongs to the eukaryotic ribosomal protein eS1 family.</text>
</comment>
<dbReference type="PANTHER" id="PTHR11830">
    <property type="entry name" value="40S RIBOSOMAL PROTEIN S3A"/>
    <property type="match status" value="1"/>
</dbReference>
<dbReference type="AlphaFoldDB" id="A0A497ESS5"/>
<dbReference type="Pfam" id="PF01015">
    <property type="entry name" value="Ribosomal_S3Ae"/>
    <property type="match status" value="1"/>
</dbReference>
<dbReference type="PROSITE" id="PS01191">
    <property type="entry name" value="RIBOSOMAL_S3AE"/>
    <property type="match status" value="1"/>
</dbReference>
<dbReference type="InterPro" id="IPR001593">
    <property type="entry name" value="Ribosomal_eS1"/>
</dbReference>
<keyword evidence="2 3" id="KW-0687">Ribonucleoprotein</keyword>
<dbReference type="Proteomes" id="UP000281962">
    <property type="component" value="Unassembled WGS sequence"/>
</dbReference>
<protein>
    <recommendedName>
        <fullName evidence="3">Small ribosomal subunit protein eS1</fullName>
    </recommendedName>
</protein>
<dbReference type="SMART" id="SM01397">
    <property type="entry name" value="Ribosomal_S3Ae"/>
    <property type="match status" value="1"/>
</dbReference>
<dbReference type="InterPro" id="IPR030838">
    <property type="entry name" value="Ribosomal_eS1_arc"/>
</dbReference>
<dbReference type="InterPro" id="IPR018281">
    <property type="entry name" value="Ribosomal_eS1_CS"/>
</dbReference>
<evidence type="ECO:0000256" key="4">
    <source>
        <dbReference type="RuleBase" id="RU000668"/>
    </source>
</evidence>
<comment type="caution">
    <text evidence="5">The sequence shown here is derived from an EMBL/GenBank/DDBJ whole genome shotgun (WGS) entry which is preliminary data.</text>
</comment>
<gene>
    <name evidence="3" type="primary">rps3ae</name>
    <name evidence="5" type="ORF">DRJ21_01720</name>
</gene>
<sequence>MSSRARARDKWRMKKWYTVLASSAFGNAEIGRIPSDSPEKLLGRVIETSLSDLTGDFSLLHIKLYFQIVSVEGDIAKTIFKGHDLTRDYLRSLIRRGSSRVDGIFKVTTKDGYTLRVSAIALTRHRCKTSQERAIRQIMRKTIEAKAKQLSFDEFVQQAVLGKIASEIYNEARKIYPLRKVEIRKSKLLLMPSGRKPIEEILAQVAITK</sequence>
<dbReference type="GO" id="GO:0005840">
    <property type="term" value="C:ribosome"/>
    <property type="evidence" value="ECO:0007669"/>
    <property type="project" value="UniProtKB-KW"/>
</dbReference>
<evidence type="ECO:0000313" key="5">
    <source>
        <dbReference type="EMBL" id="RLE50395.1"/>
    </source>
</evidence>
<dbReference type="EMBL" id="QMQY01000062">
    <property type="protein sequence ID" value="RLE50395.1"/>
    <property type="molecule type" value="Genomic_DNA"/>
</dbReference>
<proteinExistence type="inferred from homology"/>
<reference evidence="5 6" key="1">
    <citation type="submission" date="2018-06" db="EMBL/GenBank/DDBJ databases">
        <title>Extensive metabolic versatility and redundancy in microbially diverse, dynamic hydrothermal sediments.</title>
        <authorList>
            <person name="Dombrowski N."/>
            <person name="Teske A."/>
            <person name="Baker B.J."/>
        </authorList>
    </citation>
    <scope>NUCLEOTIDE SEQUENCE [LARGE SCALE GENOMIC DNA]</scope>
    <source>
        <strain evidence="5">B30_G17</strain>
    </source>
</reference>
<evidence type="ECO:0000256" key="1">
    <source>
        <dbReference type="ARBA" id="ARBA00022980"/>
    </source>
</evidence>
<accession>A0A497ESS5</accession>
<name>A0A497ESS5_9CREN</name>
<organism evidence="5 6">
    <name type="scientific">Thermoproteota archaeon</name>
    <dbReference type="NCBI Taxonomy" id="2056631"/>
    <lineage>
        <taxon>Archaea</taxon>
        <taxon>Thermoproteota</taxon>
    </lineage>
</organism>
<dbReference type="GO" id="GO:1990904">
    <property type="term" value="C:ribonucleoprotein complex"/>
    <property type="evidence" value="ECO:0007669"/>
    <property type="project" value="UniProtKB-KW"/>
</dbReference>
<evidence type="ECO:0000256" key="3">
    <source>
        <dbReference type="HAMAP-Rule" id="MF_00359"/>
    </source>
</evidence>
<dbReference type="HAMAP" id="MF_00359">
    <property type="entry name" value="Ribosomal_eS1"/>
    <property type="match status" value="1"/>
</dbReference>
<keyword evidence="1 3" id="KW-0689">Ribosomal protein</keyword>
<evidence type="ECO:0000256" key="2">
    <source>
        <dbReference type="ARBA" id="ARBA00023274"/>
    </source>
</evidence>
<evidence type="ECO:0000313" key="6">
    <source>
        <dbReference type="Proteomes" id="UP000281962"/>
    </source>
</evidence>
<dbReference type="GO" id="GO:0006412">
    <property type="term" value="P:translation"/>
    <property type="evidence" value="ECO:0007669"/>
    <property type="project" value="UniProtKB-UniRule"/>
</dbReference>